<dbReference type="PANTHER" id="PTHR13789:SF268">
    <property type="entry name" value="5-METHYLPHENAZINE-1-CARBOXYLATE 1-MONOOXYGENASE"/>
    <property type="match status" value="1"/>
</dbReference>
<keyword evidence="5" id="KW-1185">Reference proteome</keyword>
<dbReference type="eggNOG" id="COG0654">
    <property type="taxonomic scope" value="Bacteria"/>
</dbReference>
<feature type="domain" description="FAD-binding" evidence="3">
    <location>
        <begin position="3"/>
        <end position="172"/>
    </location>
</feature>
<dbReference type="STRING" id="211114.SAMN04489726_4635"/>
<dbReference type="Pfam" id="PF01494">
    <property type="entry name" value="FAD_binding_3"/>
    <property type="match status" value="2"/>
</dbReference>
<evidence type="ECO:0000313" key="5">
    <source>
        <dbReference type="Proteomes" id="UP000183376"/>
    </source>
</evidence>
<dbReference type="SUPFAM" id="SSF54373">
    <property type="entry name" value="FAD-linked reductases, C-terminal domain"/>
    <property type="match status" value="1"/>
</dbReference>
<sequence length="415" mass="44178">MPRVLVVGAGVGGLTAALALHRSGLNVRVVEAASCVAPIGVGLNILPNAVRELAALGLLDKLAESAVATKQLAFYNRYGDLIWQEPRGLDAGYRWPQFSIHRGDLVRVLLDAVRARLGADAVITGARLASHTDGPNGPVVARLAHPDGRRTTLEADVLVGADGIHSTVRAALYPDEGPPPWNGLVMWRGTTWGQPFLTGSSMIVTGDDVRRVVLYPVRRDPASGRVLINWVAAAPSTTVPDAAPSPRKRVPVSAAMAEFGDWRFPWLDIGGVLAATKEVFEYPMLDRDPLSRWSVGRTTLLGDAAHPMYPAGSNGATQAVVDACALADALSQHSPATAALAEYERIRRPVTTEIQTSNRRMGPEVVITMAHQRAPNGFTDIDEVISPAELAGISARYASTGRFDIDTVNSKGCAS</sequence>
<name>A0A1G9Y8L3_ALLAB</name>
<evidence type="ECO:0000256" key="2">
    <source>
        <dbReference type="ARBA" id="ARBA00023033"/>
    </source>
</evidence>
<gene>
    <name evidence="4" type="ORF">SAMN04489726_4635</name>
</gene>
<dbReference type="OrthoDB" id="9782160at2"/>
<proteinExistence type="predicted"/>
<keyword evidence="2" id="KW-0503">Monooxygenase</keyword>
<dbReference type="InterPro" id="IPR002938">
    <property type="entry name" value="FAD-bd"/>
</dbReference>
<dbReference type="EMBL" id="LT629701">
    <property type="protein sequence ID" value="SDN04753.1"/>
    <property type="molecule type" value="Genomic_DNA"/>
</dbReference>
<evidence type="ECO:0000259" key="3">
    <source>
        <dbReference type="Pfam" id="PF01494"/>
    </source>
</evidence>
<feature type="domain" description="FAD-binding" evidence="3">
    <location>
        <begin position="290"/>
        <end position="354"/>
    </location>
</feature>
<dbReference type="Gene3D" id="3.50.50.60">
    <property type="entry name" value="FAD/NAD(P)-binding domain"/>
    <property type="match status" value="1"/>
</dbReference>
<evidence type="ECO:0000313" key="4">
    <source>
        <dbReference type="EMBL" id="SDN04753.1"/>
    </source>
</evidence>
<dbReference type="Proteomes" id="UP000183376">
    <property type="component" value="Chromosome I"/>
</dbReference>
<dbReference type="GO" id="GO:0004497">
    <property type="term" value="F:monooxygenase activity"/>
    <property type="evidence" value="ECO:0007669"/>
    <property type="project" value="UniProtKB-KW"/>
</dbReference>
<dbReference type="AlphaFoldDB" id="A0A1G9Y8L3"/>
<evidence type="ECO:0000256" key="1">
    <source>
        <dbReference type="ARBA" id="ARBA00023002"/>
    </source>
</evidence>
<accession>A0A1G9Y8L3</accession>
<dbReference type="InterPro" id="IPR050493">
    <property type="entry name" value="FAD-dep_Monooxygenase_BioMet"/>
</dbReference>
<dbReference type="InterPro" id="IPR036188">
    <property type="entry name" value="FAD/NAD-bd_sf"/>
</dbReference>
<dbReference type="PANTHER" id="PTHR13789">
    <property type="entry name" value="MONOOXYGENASE"/>
    <property type="match status" value="1"/>
</dbReference>
<dbReference type="Gene3D" id="3.30.9.30">
    <property type="match status" value="1"/>
</dbReference>
<dbReference type="RefSeq" id="WP_030433856.1">
    <property type="nucleotide sequence ID" value="NZ_JOEF01000061.1"/>
</dbReference>
<protein>
    <submittedName>
        <fullName evidence="4">2-polyprenyl-6-methoxyphenol hydroxylase</fullName>
    </submittedName>
</protein>
<reference evidence="4 5" key="1">
    <citation type="submission" date="2016-10" db="EMBL/GenBank/DDBJ databases">
        <authorList>
            <person name="de Groot N.N."/>
        </authorList>
    </citation>
    <scope>NUCLEOTIDE SEQUENCE [LARGE SCALE GENOMIC DNA]</scope>
    <source>
        <strain evidence="4 5">DSM 44149</strain>
    </source>
</reference>
<dbReference type="NCBIfam" id="NF005720">
    <property type="entry name" value="PRK07538.1"/>
    <property type="match status" value="1"/>
</dbReference>
<dbReference type="PRINTS" id="PR00420">
    <property type="entry name" value="RNGMNOXGNASE"/>
</dbReference>
<dbReference type="GO" id="GO:0071949">
    <property type="term" value="F:FAD binding"/>
    <property type="evidence" value="ECO:0007669"/>
    <property type="project" value="InterPro"/>
</dbReference>
<keyword evidence="1" id="KW-0560">Oxidoreductase</keyword>
<dbReference type="SUPFAM" id="SSF51905">
    <property type="entry name" value="FAD/NAD(P)-binding domain"/>
    <property type="match status" value="1"/>
</dbReference>
<organism evidence="4 5">
    <name type="scientific">Allokutzneria albata</name>
    <name type="common">Kibdelosporangium albatum</name>
    <dbReference type="NCBI Taxonomy" id="211114"/>
    <lineage>
        <taxon>Bacteria</taxon>
        <taxon>Bacillati</taxon>
        <taxon>Actinomycetota</taxon>
        <taxon>Actinomycetes</taxon>
        <taxon>Pseudonocardiales</taxon>
        <taxon>Pseudonocardiaceae</taxon>
        <taxon>Allokutzneria</taxon>
    </lineage>
</organism>